<evidence type="ECO:0000256" key="2">
    <source>
        <dbReference type="ARBA" id="ARBA00007553"/>
    </source>
</evidence>
<dbReference type="Gene3D" id="3.40.80.10">
    <property type="entry name" value="Peptidoglycan recognition protein-like"/>
    <property type="match status" value="1"/>
</dbReference>
<dbReference type="CDD" id="cd06583">
    <property type="entry name" value="PGRP"/>
    <property type="match status" value="1"/>
</dbReference>
<evidence type="ECO:0000256" key="3">
    <source>
        <dbReference type="ARBA" id="ARBA00011901"/>
    </source>
</evidence>
<dbReference type="PANTHER" id="PTHR30417">
    <property type="entry name" value="N-ACETYLMURAMOYL-L-ALANINE AMIDASE AMID"/>
    <property type="match status" value="1"/>
</dbReference>
<dbReference type="OrthoDB" id="9794294at2"/>
<dbReference type="PATRIC" id="fig|1131935.3.peg.5405"/>
<keyword evidence="6" id="KW-0178">Competence</keyword>
<name>H3SNQ7_9BACL</name>
<dbReference type="GO" id="GO:0009254">
    <property type="term" value="P:peptidoglycan turnover"/>
    <property type="evidence" value="ECO:0007669"/>
    <property type="project" value="TreeGrafter"/>
</dbReference>
<dbReference type="Pfam" id="PF00395">
    <property type="entry name" value="SLH"/>
    <property type="match status" value="1"/>
</dbReference>
<dbReference type="InterPro" id="IPR002502">
    <property type="entry name" value="Amidase_domain"/>
</dbReference>
<dbReference type="Pfam" id="PF01510">
    <property type="entry name" value="Amidase_2"/>
    <property type="match status" value="1"/>
</dbReference>
<dbReference type="InterPro" id="IPR001119">
    <property type="entry name" value="SLH_dom"/>
</dbReference>
<dbReference type="InterPro" id="IPR051206">
    <property type="entry name" value="NAMLAA_amidase_2"/>
</dbReference>
<evidence type="ECO:0000256" key="4">
    <source>
        <dbReference type="ARBA" id="ARBA00022801"/>
    </source>
</evidence>
<reference evidence="10 11" key="1">
    <citation type="journal article" date="2012" name="J. Bacteriol.">
        <title>Genome Sequence of the Pattern-Forming Social Bacterium Paenibacillus dendritiformis C454 Chiral Morphotype.</title>
        <authorList>
            <person name="Sirota-Madi A."/>
            <person name="Olender T."/>
            <person name="Helman Y."/>
            <person name="Brainis I."/>
            <person name="Finkelshtein A."/>
            <person name="Roth D."/>
            <person name="Hagai E."/>
            <person name="Leshkowitz D."/>
            <person name="Brodsky L."/>
            <person name="Galatenko V."/>
            <person name="Nikolaev V."/>
            <person name="Gutnick D.L."/>
            <person name="Lancet D."/>
            <person name="Ben-Jacob E."/>
        </authorList>
    </citation>
    <scope>NUCLEOTIDE SEQUENCE [LARGE SCALE GENOMIC DNA]</scope>
    <source>
        <strain evidence="10 11">C454</strain>
    </source>
</reference>
<feature type="region of interest" description="Disordered" evidence="8">
    <location>
        <begin position="1"/>
        <end position="21"/>
    </location>
</feature>
<evidence type="ECO:0000256" key="1">
    <source>
        <dbReference type="ARBA" id="ARBA00001561"/>
    </source>
</evidence>
<sequence length="216" mass="24216">MTIEIKQRLLPDGRPNKPTRTMKPQYITIHNTDNSAPGATAEAHSRYILNGSAGAQKSWHYTVDDREVYQHLRDDEQGWHAGDGNGPGNTTSIGIEVCMYQGMDESKAWQRAAELIVLLTKRHGISVSRVVPHRHWSGKACPSRILPRWAEFIKLMEKPKQLDYAGHWAEASIRRVMDAGIMGGRNTGFAPNEPITRAEIAVVVDRLLKGAAEWVR</sequence>
<comment type="similarity">
    <text evidence="2">Belongs to the N-acetylmuramoyl-L-alanine amidase 2 family.</text>
</comment>
<evidence type="ECO:0000256" key="7">
    <source>
        <dbReference type="ARBA" id="ARBA00023316"/>
    </source>
</evidence>
<organism evidence="10 11">
    <name type="scientific">Paenibacillus dendritiformis C454</name>
    <dbReference type="NCBI Taxonomy" id="1131935"/>
    <lineage>
        <taxon>Bacteria</taxon>
        <taxon>Bacillati</taxon>
        <taxon>Bacillota</taxon>
        <taxon>Bacilli</taxon>
        <taxon>Bacillales</taxon>
        <taxon>Paenibacillaceae</taxon>
        <taxon>Paenibacillus</taxon>
    </lineage>
</organism>
<comment type="caution">
    <text evidence="10">The sequence shown here is derived from an EMBL/GenBank/DDBJ whole genome shotgun (WGS) entry which is preliminary data.</text>
</comment>
<evidence type="ECO:0000256" key="5">
    <source>
        <dbReference type="ARBA" id="ARBA00022969"/>
    </source>
</evidence>
<keyword evidence="5" id="KW-0749">Sporulation</keyword>
<evidence type="ECO:0000256" key="8">
    <source>
        <dbReference type="SAM" id="MobiDB-lite"/>
    </source>
</evidence>
<dbReference type="GO" id="GO:0071555">
    <property type="term" value="P:cell wall organization"/>
    <property type="evidence" value="ECO:0007669"/>
    <property type="project" value="UniProtKB-KW"/>
</dbReference>
<dbReference type="GO" id="GO:0030420">
    <property type="term" value="P:establishment of competence for transformation"/>
    <property type="evidence" value="ECO:0007669"/>
    <property type="project" value="UniProtKB-KW"/>
</dbReference>
<keyword evidence="4" id="KW-0378">Hydrolase</keyword>
<dbReference type="GO" id="GO:0008745">
    <property type="term" value="F:N-acetylmuramoyl-L-alanine amidase activity"/>
    <property type="evidence" value="ECO:0007669"/>
    <property type="project" value="UniProtKB-EC"/>
</dbReference>
<dbReference type="EC" id="3.5.1.28" evidence="3"/>
<dbReference type="SUPFAM" id="SSF55846">
    <property type="entry name" value="N-acetylmuramoyl-L-alanine amidase-like"/>
    <property type="match status" value="1"/>
</dbReference>
<proteinExistence type="inferred from homology"/>
<dbReference type="RefSeq" id="WP_006679682.1">
    <property type="nucleotide sequence ID" value="NZ_AHKH01000146.1"/>
</dbReference>
<dbReference type="STRING" id="1131935.PDENDC454_26038"/>
<dbReference type="EMBL" id="AHKH01000146">
    <property type="protein sequence ID" value="EHQ59297.1"/>
    <property type="molecule type" value="Genomic_DNA"/>
</dbReference>
<dbReference type="AlphaFoldDB" id="H3SNQ7"/>
<protein>
    <recommendedName>
        <fullName evidence="3">N-acetylmuramoyl-L-alanine amidase</fullName>
        <ecNumber evidence="3">3.5.1.28</ecNumber>
    </recommendedName>
</protein>
<accession>H3SNQ7</accession>
<comment type="catalytic activity">
    <reaction evidence="1">
        <text>Hydrolyzes the link between N-acetylmuramoyl residues and L-amino acid residues in certain cell-wall glycopeptides.</text>
        <dbReference type="EC" id="3.5.1.28"/>
    </reaction>
</comment>
<dbReference type="PANTHER" id="PTHR30417:SF11">
    <property type="entry name" value="N-ACETYLMURAMOYL-L-ALANINE AMIDASE XLYA"/>
    <property type="match status" value="1"/>
</dbReference>
<feature type="domain" description="SLH" evidence="9">
    <location>
        <begin position="156"/>
        <end position="216"/>
    </location>
</feature>
<dbReference type="InterPro" id="IPR036505">
    <property type="entry name" value="Amidase/PGRP_sf"/>
</dbReference>
<evidence type="ECO:0000313" key="10">
    <source>
        <dbReference type="EMBL" id="EHQ59297.1"/>
    </source>
</evidence>
<dbReference type="SMART" id="SM00644">
    <property type="entry name" value="Ami_2"/>
    <property type="match status" value="1"/>
</dbReference>
<evidence type="ECO:0000313" key="11">
    <source>
        <dbReference type="Proteomes" id="UP000003900"/>
    </source>
</evidence>
<gene>
    <name evidence="10" type="ORF">PDENDC454_26038</name>
</gene>
<dbReference type="PROSITE" id="PS51272">
    <property type="entry name" value="SLH"/>
    <property type="match status" value="1"/>
</dbReference>
<evidence type="ECO:0000256" key="6">
    <source>
        <dbReference type="ARBA" id="ARBA00023287"/>
    </source>
</evidence>
<dbReference type="GO" id="GO:0009253">
    <property type="term" value="P:peptidoglycan catabolic process"/>
    <property type="evidence" value="ECO:0007669"/>
    <property type="project" value="InterPro"/>
</dbReference>
<keyword evidence="11" id="KW-1185">Reference proteome</keyword>
<keyword evidence="7" id="KW-0961">Cell wall biogenesis/degradation</keyword>
<dbReference type="GO" id="GO:0030435">
    <property type="term" value="P:sporulation resulting in formation of a cellular spore"/>
    <property type="evidence" value="ECO:0007669"/>
    <property type="project" value="UniProtKB-KW"/>
</dbReference>
<dbReference type="Proteomes" id="UP000003900">
    <property type="component" value="Unassembled WGS sequence"/>
</dbReference>
<feature type="compositionally biased region" description="Basic and acidic residues" evidence="8">
    <location>
        <begin position="1"/>
        <end position="15"/>
    </location>
</feature>
<evidence type="ECO:0000259" key="9">
    <source>
        <dbReference type="PROSITE" id="PS51272"/>
    </source>
</evidence>